<reference evidence="1 2" key="1">
    <citation type="submission" date="2019-08" db="EMBL/GenBank/DDBJ databases">
        <title>Draft genome sequencing and comparative genomics of hatchery-associated Vibrios.</title>
        <authorList>
            <person name="Kehlet-Delgado H."/>
            <person name="Mueller R.S."/>
        </authorList>
    </citation>
    <scope>NUCLEOTIDE SEQUENCE [LARGE SCALE GENOMIC DNA]</scope>
    <source>
        <strain evidence="1 2">01-65-5-1</strain>
    </source>
</reference>
<dbReference type="EMBL" id="VTXO01000004">
    <property type="protein sequence ID" value="NOI81384.1"/>
    <property type="molecule type" value="Genomic_DNA"/>
</dbReference>
<evidence type="ECO:0000313" key="1">
    <source>
        <dbReference type="EMBL" id="NOI81384.1"/>
    </source>
</evidence>
<evidence type="ECO:0000313" key="2">
    <source>
        <dbReference type="Proteomes" id="UP000572722"/>
    </source>
</evidence>
<dbReference type="AlphaFoldDB" id="A0AAE5GQZ7"/>
<gene>
    <name evidence="1" type="ORF">F0237_12005</name>
</gene>
<protein>
    <submittedName>
        <fullName evidence="1">Uncharacterized protein</fullName>
    </submittedName>
</protein>
<accession>A0AAE5GQZ7</accession>
<name>A0AAE5GQZ7_9VIBR</name>
<comment type="caution">
    <text evidence="1">The sequence shown here is derived from an EMBL/GenBank/DDBJ whole genome shotgun (WGS) entry which is preliminary data.</text>
</comment>
<organism evidence="1 2">
    <name type="scientific">Vibrio tubiashii</name>
    <dbReference type="NCBI Taxonomy" id="29498"/>
    <lineage>
        <taxon>Bacteria</taxon>
        <taxon>Pseudomonadati</taxon>
        <taxon>Pseudomonadota</taxon>
        <taxon>Gammaproteobacteria</taxon>
        <taxon>Vibrionales</taxon>
        <taxon>Vibrionaceae</taxon>
        <taxon>Vibrio</taxon>
        <taxon>Vibrio oreintalis group</taxon>
    </lineage>
</organism>
<proteinExistence type="predicted"/>
<sequence>MDAGFRNGLRPTESWRAGELGAGSWELGAGSWELGAGSWELGAGEMFEGWRLVSTLCFYYSYLQDRGTSSLEILSLAGRSPIPFSKSAAFPKGVAHSFSTPDYQYQ</sequence>
<dbReference type="Proteomes" id="UP000572722">
    <property type="component" value="Unassembled WGS sequence"/>
</dbReference>